<evidence type="ECO:0000313" key="1">
    <source>
        <dbReference type="EMBL" id="KAF5825532.1"/>
    </source>
</evidence>
<dbReference type="Proteomes" id="UP000815325">
    <property type="component" value="Unassembled WGS sequence"/>
</dbReference>
<sequence length="109" mass="11654">IPSSTAALVAAARHPADSDIALWALHSLTIMAQSTGPGYLQHVHSTFTLCRELLVCGYDVPGLRPMCARVANAMVGVLGPEFQLGSQYYAAAKSLITDMGQVRVYVCFL</sequence>
<dbReference type="PANTHER" id="PTHR46975">
    <property type="entry name" value="PROTEIN SWEETIE"/>
    <property type="match status" value="1"/>
</dbReference>
<reference evidence="1" key="1">
    <citation type="submission" date="2017-08" db="EMBL/GenBank/DDBJ databases">
        <authorList>
            <person name="Polle J.E."/>
            <person name="Barry K."/>
            <person name="Cushman J."/>
            <person name="Schmutz J."/>
            <person name="Tran D."/>
            <person name="Hathwaick L.T."/>
            <person name="Yim W.C."/>
            <person name="Jenkins J."/>
            <person name="Mckie-Krisberg Z.M."/>
            <person name="Prochnik S."/>
            <person name="Lindquist E."/>
            <person name="Dockter R.B."/>
            <person name="Adam C."/>
            <person name="Molina H."/>
            <person name="Bunkerborg J."/>
            <person name="Jin E."/>
            <person name="Buchheim M."/>
            <person name="Magnuson J."/>
        </authorList>
    </citation>
    <scope>NUCLEOTIDE SEQUENCE</scope>
    <source>
        <strain evidence="1">CCAP 19/18</strain>
    </source>
</reference>
<dbReference type="InterPro" id="IPR044218">
    <property type="entry name" value="SWEETIE"/>
</dbReference>
<dbReference type="PANTHER" id="PTHR46975:SF2">
    <property type="entry name" value="PROTEIN SWEETIE"/>
    <property type="match status" value="1"/>
</dbReference>
<protein>
    <submittedName>
        <fullName evidence="1">Uncharacterized protein</fullName>
    </submittedName>
</protein>
<organism evidence="1 2">
    <name type="scientific">Dunaliella salina</name>
    <name type="common">Green alga</name>
    <name type="synonym">Protococcus salinus</name>
    <dbReference type="NCBI Taxonomy" id="3046"/>
    <lineage>
        <taxon>Eukaryota</taxon>
        <taxon>Viridiplantae</taxon>
        <taxon>Chlorophyta</taxon>
        <taxon>core chlorophytes</taxon>
        <taxon>Chlorophyceae</taxon>
        <taxon>CS clade</taxon>
        <taxon>Chlamydomonadales</taxon>
        <taxon>Dunaliellaceae</taxon>
        <taxon>Dunaliella</taxon>
    </lineage>
</organism>
<gene>
    <name evidence="1" type="ORF">DUNSADRAFT_8961</name>
</gene>
<name>A0ABQ7FSQ2_DUNSA</name>
<keyword evidence="2" id="KW-1185">Reference proteome</keyword>
<feature type="non-terminal residue" evidence="1">
    <location>
        <position position="1"/>
    </location>
</feature>
<dbReference type="EMBL" id="MU072674">
    <property type="protein sequence ID" value="KAF5825532.1"/>
    <property type="molecule type" value="Genomic_DNA"/>
</dbReference>
<accession>A0ABQ7FSQ2</accession>
<comment type="caution">
    <text evidence="1">The sequence shown here is derived from an EMBL/GenBank/DDBJ whole genome shotgun (WGS) entry which is preliminary data.</text>
</comment>
<evidence type="ECO:0000313" key="2">
    <source>
        <dbReference type="Proteomes" id="UP000815325"/>
    </source>
</evidence>
<proteinExistence type="predicted"/>